<protein>
    <submittedName>
        <fullName evidence="12">Glycoprotein</fullName>
    </submittedName>
</protein>
<name>A0AAE8XCI4_9RHAB</name>
<keyword evidence="3" id="KW-0732">Signal</keyword>
<dbReference type="RefSeq" id="YP_010801009.1">
    <property type="nucleotide sequence ID" value="NC_076934.1"/>
</dbReference>
<evidence type="ECO:0000256" key="9">
    <source>
        <dbReference type="SAM" id="Phobius"/>
    </source>
</evidence>
<dbReference type="GO" id="GO:0019031">
    <property type="term" value="C:viral envelope"/>
    <property type="evidence" value="ECO:0007669"/>
    <property type="project" value="UniProtKB-KW"/>
</dbReference>
<keyword evidence="7 9" id="KW-0472">Membrane</keyword>
<feature type="domain" description="Spike glycoprotein fusion" evidence="10">
    <location>
        <begin position="72"/>
        <end position="165"/>
    </location>
</feature>
<keyword evidence="2 9" id="KW-0812">Transmembrane</keyword>
<reference evidence="12" key="2">
    <citation type="submission" date="2021-01" db="EMBL/GenBank/DDBJ databases">
        <authorList>
            <person name="Luo D."/>
            <person name="Zhou Z."/>
            <person name="Ge X."/>
            <person name="Shi Z."/>
            <person name="Bourhy H."/>
            <person name="Marc G."/>
            <person name="Dacheux L."/>
        </authorList>
    </citation>
    <scope>NUCLEOTIDE SEQUENCE</scope>
    <source>
        <strain evidence="12">9716RCA</strain>
    </source>
</reference>
<evidence type="ECO:0000256" key="4">
    <source>
        <dbReference type="ARBA" id="ARBA00022844"/>
    </source>
</evidence>
<gene>
    <name evidence="12" type="primary">G</name>
</gene>
<keyword evidence="5" id="KW-0261">Viral envelope protein</keyword>
<dbReference type="EMBL" id="MW491756">
    <property type="protein sequence ID" value="UAU42872.1"/>
    <property type="molecule type" value="Viral_cRNA"/>
</dbReference>
<evidence type="ECO:0000313" key="13">
    <source>
        <dbReference type="Proteomes" id="UP000830412"/>
    </source>
</evidence>
<dbReference type="SUPFAM" id="SSF161008">
    <property type="entry name" value="Viral glycoprotein ectodomain-like"/>
    <property type="match status" value="2"/>
</dbReference>
<evidence type="ECO:0000256" key="8">
    <source>
        <dbReference type="ARBA" id="ARBA00023180"/>
    </source>
</evidence>
<evidence type="ECO:0000256" key="5">
    <source>
        <dbReference type="ARBA" id="ARBA00022879"/>
    </source>
</evidence>
<reference evidence="12" key="1">
    <citation type="journal article" date="2021" name="Viruses">
        <title>Genome Characterization of Bird-Related Rhabdoviruses Circulating in Africa.</title>
        <authorList>
            <person name="Luo D.-S."/>
            <person name="Zhou Z.-J."/>
            <person name="Ge X.-Y."/>
            <person name="Bourhy H."/>
            <person name="Shi Z.-L."/>
            <person name="Grandadam M."/>
            <person name="Dacheux L."/>
        </authorList>
    </citation>
    <scope>NUCLEOTIDE SEQUENCE</scope>
    <source>
        <strain evidence="12">9716RCA</strain>
    </source>
</reference>
<feature type="transmembrane region" description="Helical" evidence="9">
    <location>
        <begin position="521"/>
        <end position="538"/>
    </location>
</feature>
<dbReference type="GO" id="GO:0055036">
    <property type="term" value="C:virion membrane"/>
    <property type="evidence" value="ECO:0007669"/>
    <property type="project" value="UniProtKB-SubCell"/>
</dbReference>
<keyword evidence="13" id="KW-1185">Reference proteome</keyword>
<dbReference type="InterPro" id="IPR055447">
    <property type="entry name" value="Rhabdo_glycop_CD"/>
</dbReference>
<comment type="subcellular location">
    <subcellularLocation>
        <location evidence="1">Virion membrane</location>
        <topology evidence="1">Single-pass type I membrane protein</topology>
    </subcellularLocation>
</comment>
<dbReference type="Proteomes" id="UP000830412">
    <property type="component" value="Segment"/>
</dbReference>
<evidence type="ECO:0000256" key="7">
    <source>
        <dbReference type="ARBA" id="ARBA00023136"/>
    </source>
</evidence>
<sequence>MFFTRIVFLIISILVPLIICKESIYFPVKIKHEKFDEIPLSKLNCPYDIDDTELRNVVKFQGKILTLNQIDVHGKICYKHQITSKCSENFWGKQDYTHAVDHLELSTSEVNKTFENRDLIIPDVKCQWMSDAISVLTEIRCDPAEIKYDESLQIGYTPTFGGFKCDSEKCQIDKHHVFLLDKKRDLTKGYTVAELEFSTTDRQTVTPESFVKSNYFPKTSLLGSCVSGEEVGNKMRYKLITKNGLLIELDHNADKYGDKYTNNNLHEHHNDEDIKHLIGKKFKKNDVWGQIMFNSDGKTRYTWSGQNLDPFHKKFHKILIELRLCQINDFERVRVPALDYDRVMTEMFIESKMDQIECKKNLYRIMMTKKVSNSDLSMLAQNHHGPGVVYKIVGGKLLAAHGAYKKIIWSPNENRIGLDAENNDTVVCPKWENDPENDGVQWCLNGIFRRNNNVYHPVFGGDNMDDLKLIFEEKELKNVDHISLINLKKDSWKEHYNLESTTKFKGFELSFDFFKKIELTILHWAGIGLGLLFLLLLIKKCLQKKNNDHFIP</sequence>
<proteinExistence type="predicted"/>
<keyword evidence="4" id="KW-0946">Virion</keyword>
<evidence type="ECO:0000256" key="1">
    <source>
        <dbReference type="ARBA" id="ARBA00004563"/>
    </source>
</evidence>
<evidence type="ECO:0000313" key="12">
    <source>
        <dbReference type="EMBL" id="UAU42872.1"/>
    </source>
</evidence>
<evidence type="ECO:0000259" key="11">
    <source>
        <dbReference type="Pfam" id="PF24833"/>
    </source>
</evidence>
<dbReference type="KEGG" id="vg:80539684"/>
<dbReference type="GeneID" id="80539684"/>
<dbReference type="Pfam" id="PF00974">
    <property type="entry name" value="Rhabdo_glycop_FD"/>
    <property type="match status" value="1"/>
</dbReference>
<keyword evidence="6 9" id="KW-1133">Transmembrane helix</keyword>
<evidence type="ECO:0000256" key="3">
    <source>
        <dbReference type="ARBA" id="ARBA00022729"/>
    </source>
</evidence>
<accession>A0AAE8XCI4</accession>
<evidence type="ECO:0000259" key="10">
    <source>
        <dbReference type="Pfam" id="PF00974"/>
    </source>
</evidence>
<evidence type="ECO:0000256" key="2">
    <source>
        <dbReference type="ARBA" id="ARBA00022692"/>
    </source>
</evidence>
<feature type="domain" description="Spike glycoprotein G central" evidence="11">
    <location>
        <begin position="340"/>
        <end position="452"/>
    </location>
</feature>
<keyword evidence="8" id="KW-0325">Glycoprotein</keyword>
<evidence type="ECO:0000256" key="6">
    <source>
        <dbReference type="ARBA" id="ARBA00022989"/>
    </source>
</evidence>
<dbReference type="Pfam" id="PF24833">
    <property type="entry name" value="Rhabdo_glycop_CD"/>
    <property type="match status" value="1"/>
</dbReference>
<organism evidence="12 13">
    <name type="scientific">Bimbo virus</name>
    <dbReference type="NCBI Taxonomy" id="864694"/>
    <lineage>
        <taxon>Viruses</taxon>
        <taxon>Riboviria</taxon>
        <taxon>Orthornavirae</taxon>
        <taxon>Negarnaviricota</taxon>
        <taxon>Haploviricotina</taxon>
        <taxon>Monjiviricetes</taxon>
        <taxon>Mononegavirales</taxon>
        <taxon>Rhabdoviridae</taxon>
        <taxon>Alpharhabdovirinae</taxon>
        <taxon>Sunrhavirus</taxon>
        <taxon>Sunrhavirus bimbo</taxon>
    </lineage>
</organism>
<dbReference type="InterPro" id="IPR001903">
    <property type="entry name" value="Rhabdo_glycop_FD"/>
</dbReference>